<dbReference type="EMBL" id="NHSF01000059">
    <property type="protein sequence ID" value="MBK5931125.1"/>
    <property type="molecule type" value="Genomic_DNA"/>
</dbReference>
<keyword evidence="2" id="KW-1185">Reference proteome</keyword>
<evidence type="ECO:0000313" key="1">
    <source>
        <dbReference type="EMBL" id="MBK5931125.1"/>
    </source>
</evidence>
<dbReference type="PROSITE" id="PS51257">
    <property type="entry name" value="PROKAR_LIPOPROTEIN"/>
    <property type="match status" value="1"/>
</dbReference>
<protein>
    <recommendedName>
        <fullName evidence="3">Lipoprotein</fullName>
    </recommendedName>
</protein>
<evidence type="ECO:0000313" key="2">
    <source>
        <dbReference type="Proteomes" id="UP001296967"/>
    </source>
</evidence>
<accession>A0AAJ0XGV7</accession>
<dbReference type="RefSeq" id="WP_201245935.1">
    <property type="nucleotide sequence ID" value="NZ_NHSF01000059.1"/>
</dbReference>
<comment type="caution">
    <text evidence="1">The sequence shown here is derived from an EMBL/GenBank/DDBJ whole genome shotgun (WGS) entry which is preliminary data.</text>
</comment>
<proteinExistence type="predicted"/>
<organism evidence="1 2">
    <name type="scientific">Halochromatium salexigens</name>
    <name type="common">Chromatium salexigens</name>
    <dbReference type="NCBI Taxonomy" id="49447"/>
    <lineage>
        <taxon>Bacteria</taxon>
        <taxon>Pseudomonadati</taxon>
        <taxon>Pseudomonadota</taxon>
        <taxon>Gammaproteobacteria</taxon>
        <taxon>Chromatiales</taxon>
        <taxon>Chromatiaceae</taxon>
        <taxon>Halochromatium</taxon>
    </lineage>
</organism>
<sequence length="80" mass="8462">MKFLLSLSIAAVLLTGCAEPTVLDPPFGESVRHMIALQTADPSREAPGLDGEKSRKAFDAYREQTGTLDDLGDLGDIGGN</sequence>
<name>A0AAJ0XGV7_HALSE</name>
<gene>
    <name evidence="1" type="ORF">CCR82_11470</name>
</gene>
<reference evidence="1" key="1">
    <citation type="submission" date="2017-05" db="EMBL/GenBank/DDBJ databases">
        <authorList>
            <person name="Imhoff J.F."/>
            <person name="Rahn T."/>
            <person name="Kuenzel S."/>
            <person name="Neulinger S.C."/>
        </authorList>
    </citation>
    <scope>NUCLEOTIDE SEQUENCE</scope>
    <source>
        <strain evidence="1">DSM 4395</strain>
    </source>
</reference>
<dbReference type="Proteomes" id="UP001296967">
    <property type="component" value="Unassembled WGS sequence"/>
</dbReference>
<evidence type="ECO:0008006" key="3">
    <source>
        <dbReference type="Google" id="ProtNLM"/>
    </source>
</evidence>
<dbReference type="AlphaFoldDB" id="A0AAJ0XGV7"/>
<reference evidence="1" key="2">
    <citation type="journal article" date="2020" name="Microorganisms">
        <title>Osmotic Adaptation and Compatible Solute Biosynthesis of Phototrophic Bacteria as Revealed from Genome Analyses.</title>
        <authorList>
            <person name="Imhoff J.F."/>
            <person name="Rahn T."/>
            <person name="Kunzel S."/>
            <person name="Keller A."/>
            <person name="Neulinger S.C."/>
        </authorList>
    </citation>
    <scope>NUCLEOTIDE SEQUENCE</scope>
    <source>
        <strain evidence="1">DSM 4395</strain>
    </source>
</reference>